<dbReference type="EMBL" id="QGMK01000093">
    <property type="protein sequence ID" value="TVY84338.1"/>
    <property type="molecule type" value="Genomic_DNA"/>
</dbReference>
<dbReference type="GO" id="GO:0004497">
    <property type="term" value="F:monooxygenase activity"/>
    <property type="evidence" value="ECO:0007669"/>
    <property type="project" value="UniProtKB-KW"/>
</dbReference>
<dbReference type="OrthoDB" id="1470350at2759"/>
<sequence>MISILETSASSTQNFFHTKTQPANDASAIPSPGTGSGALVYSIIRVVYNVYFHPLREYPGPFLSKATRMVWSYNTFIGDQPKYAARLHEQYGEVVRIAPDELSYRTPQAMSSGLVRSYLDRDRSFTQKLVDIYGNRTSLPKAAPRKEINGVASILHADGETHRRMRRLQSHMFSDRALASQESLIRNYVDLLVSRLHEQAQKQETQVVDIVRWYNYATFDILGDLAFGDSFGCLKADVLHPWITNVFLSVKDITFARVSKQFSWPFDKLVYAMKPRGLGVARADQFAFASQRAKQRMSQGVTDRADFMSYLLRYNDEKG</sequence>
<keyword evidence="6" id="KW-0560">Oxidoreductase</keyword>
<dbReference type="InterPro" id="IPR001128">
    <property type="entry name" value="Cyt_P450"/>
</dbReference>
<dbReference type="InterPro" id="IPR036396">
    <property type="entry name" value="Cyt_P450_sf"/>
</dbReference>
<dbReference type="GO" id="GO:0020037">
    <property type="term" value="F:heme binding"/>
    <property type="evidence" value="ECO:0007669"/>
    <property type="project" value="InterPro"/>
</dbReference>
<dbReference type="GO" id="GO:0005506">
    <property type="term" value="F:iron ion binding"/>
    <property type="evidence" value="ECO:0007669"/>
    <property type="project" value="InterPro"/>
</dbReference>
<name>A0A8T9CFJ3_9HELO</name>
<comment type="similarity">
    <text evidence="2">Belongs to the cytochrome P450 family.</text>
</comment>
<keyword evidence="3" id="KW-0349">Heme</keyword>
<dbReference type="PANTHER" id="PTHR24305:SF210">
    <property type="entry name" value="CYTOCHROME P450 MONOOXYGENASE ASQL-RELATED"/>
    <property type="match status" value="1"/>
</dbReference>
<comment type="cofactor">
    <cofactor evidence="1">
        <name>heme</name>
        <dbReference type="ChEBI" id="CHEBI:30413"/>
    </cofactor>
</comment>
<dbReference type="Pfam" id="PF00067">
    <property type="entry name" value="p450"/>
    <property type="match status" value="1"/>
</dbReference>
<proteinExistence type="inferred from homology"/>
<keyword evidence="6" id="KW-0503">Monooxygenase</keyword>
<keyword evidence="7" id="KW-1185">Reference proteome</keyword>
<evidence type="ECO:0000256" key="5">
    <source>
        <dbReference type="ARBA" id="ARBA00023004"/>
    </source>
</evidence>
<dbReference type="Proteomes" id="UP000469558">
    <property type="component" value="Unassembled WGS sequence"/>
</dbReference>
<evidence type="ECO:0000256" key="2">
    <source>
        <dbReference type="ARBA" id="ARBA00010617"/>
    </source>
</evidence>
<reference evidence="6 7" key="1">
    <citation type="submission" date="2018-05" db="EMBL/GenBank/DDBJ databases">
        <title>Genome sequencing and assembly of the regulated plant pathogen Lachnellula willkommii and related sister species for the development of diagnostic species identification markers.</title>
        <authorList>
            <person name="Giroux E."/>
            <person name="Bilodeau G."/>
        </authorList>
    </citation>
    <scope>NUCLEOTIDE SEQUENCE [LARGE SCALE GENOMIC DNA]</scope>
    <source>
        <strain evidence="6 7">CBS 268.59</strain>
    </source>
</reference>
<protein>
    <submittedName>
        <fullName evidence="6">Cytochrome P450 monooxygenase aclL</fullName>
    </submittedName>
</protein>
<comment type="caution">
    <text evidence="6">The sequence shown here is derived from an EMBL/GenBank/DDBJ whole genome shotgun (WGS) entry which is preliminary data.</text>
</comment>
<keyword evidence="4" id="KW-0479">Metal-binding</keyword>
<evidence type="ECO:0000313" key="7">
    <source>
        <dbReference type="Proteomes" id="UP000469558"/>
    </source>
</evidence>
<evidence type="ECO:0000256" key="4">
    <source>
        <dbReference type="ARBA" id="ARBA00022723"/>
    </source>
</evidence>
<accession>A0A8T9CFJ3</accession>
<dbReference type="Gene3D" id="1.10.630.10">
    <property type="entry name" value="Cytochrome P450"/>
    <property type="match status" value="1"/>
</dbReference>
<dbReference type="AlphaFoldDB" id="A0A8T9CFJ3"/>
<organism evidence="6 7">
    <name type="scientific">Lachnellula suecica</name>
    <dbReference type="NCBI Taxonomy" id="602035"/>
    <lineage>
        <taxon>Eukaryota</taxon>
        <taxon>Fungi</taxon>
        <taxon>Dikarya</taxon>
        <taxon>Ascomycota</taxon>
        <taxon>Pezizomycotina</taxon>
        <taxon>Leotiomycetes</taxon>
        <taxon>Helotiales</taxon>
        <taxon>Lachnaceae</taxon>
        <taxon>Lachnellula</taxon>
    </lineage>
</organism>
<dbReference type="SUPFAM" id="SSF48264">
    <property type="entry name" value="Cytochrome P450"/>
    <property type="match status" value="1"/>
</dbReference>
<keyword evidence="5" id="KW-0408">Iron</keyword>
<dbReference type="InterPro" id="IPR050121">
    <property type="entry name" value="Cytochrome_P450_monoxygenase"/>
</dbReference>
<dbReference type="GO" id="GO:0016705">
    <property type="term" value="F:oxidoreductase activity, acting on paired donors, with incorporation or reduction of molecular oxygen"/>
    <property type="evidence" value="ECO:0007669"/>
    <property type="project" value="InterPro"/>
</dbReference>
<evidence type="ECO:0000313" key="6">
    <source>
        <dbReference type="EMBL" id="TVY84338.1"/>
    </source>
</evidence>
<gene>
    <name evidence="6" type="primary">aclL_0</name>
    <name evidence="6" type="ORF">LSUE1_G000405</name>
</gene>
<evidence type="ECO:0000256" key="1">
    <source>
        <dbReference type="ARBA" id="ARBA00001971"/>
    </source>
</evidence>
<dbReference type="PANTHER" id="PTHR24305">
    <property type="entry name" value="CYTOCHROME P450"/>
    <property type="match status" value="1"/>
</dbReference>
<evidence type="ECO:0000256" key="3">
    <source>
        <dbReference type="ARBA" id="ARBA00022617"/>
    </source>
</evidence>